<evidence type="ECO:0000313" key="3">
    <source>
        <dbReference type="Proteomes" id="UP000728185"/>
    </source>
</evidence>
<evidence type="ECO:0000313" key="2">
    <source>
        <dbReference type="EMBL" id="KAA0187296.1"/>
    </source>
</evidence>
<proteinExistence type="predicted"/>
<comment type="caution">
    <text evidence="2">The sequence shown here is derived from an EMBL/GenBank/DDBJ whole genome shotgun (WGS) entry which is preliminary data.</text>
</comment>
<name>A0A8E0VGM7_9TREM</name>
<reference evidence="2" key="1">
    <citation type="submission" date="2019-05" db="EMBL/GenBank/DDBJ databases">
        <title>Annotation for the trematode Fasciolopsis buski.</title>
        <authorList>
            <person name="Choi Y.-J."/>
        </authorList>
    </citation>
    <scope>NUCLEOTIDE SEQUENCE</scope>
    <source>
        <strain evidence="2">HT</strain>
        <tissue evidence="2">Whole worm</tissue>
    </source>
</reference>
<organism evidence="2 3">
    <name type="scientific">Fasciolopsis buskii</name>
    <dbReference type="NCBI Taxonomy" id="27845"/>
    <lineage>
        <taxon>Eukaryota</taxon>
        <taxon>Metazoa</taxon>
        <taxon>Spiralia</taxon>
        <taxon>Lophotrochozoa</taxon>
        <taxon>Platyhelminthes</taxon>
        <taxon>Trematoda</taxon>
        <taxon>Digenea</taxon>
        <taxon>Plagiorchiida</taxon>
        <taxon>Echinostomata</taxon>
        <taxon>Echinostomatoidea</taxon>
        <taxon>Fasciolidae</taxon>
        <taxon>Fasciolopsis</taxon>
    </lineage>
</organism>
<evidence type="ECO:0000256" key="1">
    <source>
        <dbReference type="SAM" id="MobiDB-lite"/>
    </source>
</evidence>
<sequence>MTGDQEGDSFSGDFDKMEDDQEGFSGPSGEIVDTEVRLLSRVGDFQQLSPIHYSDSRTLSDLEVSPTVLRFPYATWASSSSPIDTCDEVTAQARSGCFISTAFTADVSFHSIVSDCGPMDKDLPTTPYSDLHCSPAGIQDYSDNRFSMIEEQNSLGSLDNPKNLIALITQRDLSNEVHATEISGLGDETERIEDMNGTITDPLTTEYLAASLDLKERRGARRLRRQRTLKSIKAIRERMLSENLERKRLLPLSISYNMRRSLPKVDTFKANSGLSWVLL</sequence>
<accession>A0A8E0VGM7</accession>
<gene>
    <name evidence="2" type="ORF">FBUS_04103</name>
</gene>
<feature type="region of interest" description="Disordered" evidence="1">
    <location>
        <begin position="1"/>
        <end position="30"/>
    </location>
</feature>
<keyword evidence="3" id="KW-1185">Reference proteome</keyword>
<protein>
    <submittedName>
        <fullName evidence="2">Uncharacterized protein</fullName>
    </submittedName>
</protein>
<dbReference type="Proteomes" id="UP000728185">
    <property type="component" value="Unassembled WGS sequence"/>
</dbReference>
<dbReference type="EMBL" id="LUCM01009229">
    <property type="protein sequence ID" value="KAA0187296.1"/>
    <property type="molecule type" value="Genomic_DNA"/>
</dbReference>
<dbReference type="AlphaFoldDB" id="A0A8E0VGM7"/>